<dbReference type="Proteomes" id="UP000059847">
    <property type="component" value="Chromosome"/>
</dbReference>
<evidence type="ECO:0000313" key="1">
    <source>
        <dbReference type="EMBL" id="ALF59304.1"/>
    </source>
</evidence>
<dbReference type="KEGG" id="pur:AOC03_03920"/>
<sequence length="243" mass="28243">MVDLVNLINDMFIKFTREQVFSKETDDFLGFAQQKFKLNAKNDWNEIIASEDILEDSNEALKSFLKYGLSGPTKYNDLGEKYLRLYGVLNAVYQQQQAILHIFKLFKCPDPKVVKREFNDLSITQARHKLGAHSINYISQSNEETEMFVPVRVQFEDYKLTYFNHKNNESNEIDLKLTLEEHSKLICKTYLSIANKVIKTVYKGNTVKQEQVLSSFNELEMVMNGAWLVKGQDGNTIINIKFE</sequence>
<dbReference type="EMBL" id="CP012678">
    <property type="protein sequence ID" value="ALF59304.1"/>
    <property type="molecule type" value="Genomic_DNA"/>
</dbReference>
<dbReference type="AlphaFoldDB" id="A0A0M4TE77"/>
<evidence type="ECO:0000313" key="2">
    <source>
        <dbReference type="Proteomes" id="UP000059847"/>
    </source>
</evidence>
<gene>
    <name evidence="1" type="ORF">AOC03_03920</name>
</gene>
<proteinExistence type="predicted"/>
<name>A0A0M4TE77_9GAMM</name>
<organism evidence="1 2">
    <name type="scientific">Psychrobacter urativorans</name>
    <dbReference type="NCBI Taxonomy" id="45610"/>
    <lineage>
        <taxon>Bacteria</taxon>
        <taxon>Pseudomonadati</taxon>
        <taxon>Pseudomonadota</taxon>
        <taxon>Gammaproteobacteria</taxon>
        <taxon>Moraxellales</taxon>
        <taxon>Moraxellaceae</taxon>
        <taxon>Psychrobacter</taxon>
    </lineage>
</organism>
<accession>A0A0M4TE77</accession>
<protein>
    <submittedName>
        <fullName evidence="1">Uncharacterized protein</fullName>
    </submittedName>
</protein>
<keyword evidence="2" id="KW-1185">Reference proteome</keyword>
<reference evidence="1 2" key="1">
    <citation type="submission" date="2015-09" db="EMBL/GenBank/DDBJ databases">
        <title>Complete genome of Psychrobacter urativorans R10.10B.</title>
        <authorList>
            <person name="See-Too W.S."/>
            <person name="Chan K.G."/>
        </authorList>
    </citation>
    <scope>NUCLEOTIDE SEQUENCE [LARGE SCALE GENOMIC DNA]</scope>
    <source>
        <strain evidence="1 2">R10.10B</strain>
    </source>
</reference>
<dbReference type="STRING" id="45610.AOC03_03920"/>